<dbReference type="EMBL" id="PDEQ01000003">
    <property type="protein sequence ID" value="PEN13772.1"/>
    <property type="molecule type" value="Genomic_DNA"/>
</dbReference>
<feature type="compositionally biased region" description="Basic and acidic residues" evidence="3">
    <location>
        <begin position="32"/>
        <end position="46"/>
    </location>
</feature>
<reference evidence="6 7" key="1">
    <citation type="submission" date="2017-10" db="EMBL/GenBank/DDBJ databases">
        <title>Draft genome of Longibacter Salinarum.</title>
        <authorList>
            <person name="Goh K.M."/>
            <person name="Shamsir M.S."/>
            <person name="Lim S.W."/>
        </authorList>
    </citation>
    <scope>NUCLEOTIDE SEQUENCE [LARGE SCALE GENOMIC DNA]</scope>
    <source>
        <strain evidence="6 7">KCTC 52045</strain>
    </source>
</reference>
<protein>
    <submittedName>
        <fullName evidence="6">Efflux transporter periplasmic adaptor subunit</fullName>
    </submittedName>
</protein>
<dbReference type="InterPro" id="IPR058647">
    <property type="entry name" value="BSH_CzcB-like"/>
</dbReference>
<dbReference type="PANTHER" id="PTHR30469">
    <property type="entry name" value="MULTIDRUG RESISTANCE PROTEIN MDTA"/>
    <property type="match status" value="1"/>
</dbReference>
<dbReference type="NCBIfam" id="TIGR01730">
    <property type="entry name" value="RND_mfp"/>
    <property type="match status" value="1"/>
</dbReference>
<accession>A0A2A8CYH5</accession>
<dbReference type="Gene3D" id="2.40.420.20">
    <property type="match status" value="1"/>
</dbReference>
<evidence type="ECO:0000256" key="1">
    <source>
        <dbReference type="ARBA" id="ARBA00009477"/>
    </source>
</evidence>
<name>A0A2A8CYH5_9BACT</name>
<feature type="region of interest" description="Disordered" evidence="3">
    <location>
        <begin position="443"/>
        <end position="487"/>
    </location>
</feature>
<evidence type="ECO:0000313" key="6">
    <source>
        <dbReference type="EMBL" id="PEN13772.1"/>
    </source>
</evidence>
<dbReference type="PANTHER" id="PTHR30469:SF15">
    <property type="entry name" value="HLYD FAMILY OF SECRETION PROTEINS"/>
    <property type="match status" value="1"/>
</dbReference>
<feature type="compositionally biased region" description="Polar residues" evidence="3">
    <location>
        <begin position="448"/>
        <end position="466"/>
    </location>
</feature>
<proteinExistence type="inferred from homology"/>
<feature type="domain" description="CusB-like beta-barrel" evidence="4">
    <location>
        <begin position="234"/>
        <end position="306"/>
    </location>
</feature>
<dbReference type="Pfam" id="PF25973">
    <property type="entry name" value="BSH_CzcB"/>
    <property type="match status" value="1"/>
</dbReference>
<feature type="region of interest" description="Disordered" evidence="3">
    <location>
        <begin position="25"/>
        <end position="48"/>
    </location>
</feature>
<dbReference type="Gene3D" id="2.40.50.100">
    <property type="match status" value="1"/>
</dbReference>
<sequence length="487" mass="52602">MITGRNSTWLVAALLLGASIIGGCGSPDDTDERSRGGRWGGDREGKTPSVEAVQARFGALPLRERMSGTVYARNQVQIYPEISGRVVSVNVENGDRVERGQALLRLESDTYEQRVKQARASLRIARANATSAEATMNELQSQLKRAERLAENQFQSEQQLESLRAQVLGAEADLEQARGQVEQAEATLEERQADLRRTVVRAPISGSVGQRDVQVGQRVGPDTRVYTMGDLNTVRVEVGVTDRMVGRIQPGQTAQITAPSLGDTLISAEVTRISPFISNESFSAEAEIEVPNDGGLLRAGMFVKVDVLYGESQDATIVPLAALYEDPTTGSRGVFVAPTLGTEVPIPSADSYDEDEPPALSAPTPTTFKQVEILAEGQQTAGVRGIEPGDWVVTVGQNLLSTSTDERVDARVRAMPWSRLIALQRLQDTDLLNRIMKRQREAARQKFDTASTEGDSAPDSTDTSARSPMPAATPSAPDSSQLVLTSN</sequence>
<keyword evidence="2" id="KW-0175">Coiled coil</keyword>
<dbReference type="SUPFAM" id="SSF111369">
    <property type="entry name" value="HlyD-like secretion proteins"/>
    <property type="match status" value="1"/>
</dbReference>
<keyword evidence="7" id="KW-1185">Reference proteome</keyword>
<feature type="compositionally biased region" description="Polar residues" evidence="3">
    <location>
        <begin position="476"/>
        <end position="487"/>
    </location>
</feature>
<gene>
    <name evidence="6" type="ORF">CRI94_06785</name>
</gene>
<feature type="domain" description="CzcB-like barrel-sandwich hybrid" evidence="5">
    <location>
        <begin position="76"/>
        <end position="230"/>
    </location>
</feature>
<evidence type="ECO:0000256" key="3">
    <source>
        <dbReference type="SAM" id="MobiDB-lite"/>
    </source>
</evidence>
<evidence type="ECO:0000259" key="4">
    <source>
        <dbReference type="Pfam" id="PF25954"/>
    </source>
</evidence>
<dbReference type="Gene3D" id="1.10.287.470">
    <property type="entry name" value="Helix hairpin bin"/>
    <property type="match status" value="1"/>
</dbReference>
<dbReference type="Gene3D" id="2.40.30.170">
    <property type="match status" value="1"/>
</dbReference>
<dbReference type="Proteomes" id="UP000220102">
    <property type="component" value="Unassembled WGS sequence"/>
</dbReference>
<dbReference type="GO" id="GO:1990281">
    <property type="term" value="C:efflux pump complex"/>
    <property type="evidence" value="ECO:0007669"/>
    <property type="project" value="TreeGrafter"/>
</dbReference>
<evidence type="ECO:0000313" key="7">
    <source>
        <dbReference type="Proteomes" id="UP000220102"/>
    </source>
</evidence>
<evidence type="ECO:0000259" key="5">
    <source>
        <dbReference type="Pfam" id="PF25973"/>
    </source>
</evidence>
<dbReference type="Pfam" id="PF25954">
    <property type="entry name" value="Beta-barrel_RND_2"/>
    <property type="match status" value="1"/>
</dbReference>
<dbReference type="OrthoDB" id="9806939at2"/>
<evidence type="ECO:0000256" key="2">
    <source>
        <dbReference type="SAM" id="Coils"/>
    </source>
</evidence>
<dbReference type="PROSITE" id="PS51257">
    <property type="entry name" value="PROKAR_LIPOPROTEIN"/>
    <property type="match status" value="1"/>
</dbReference>
<organism evidence="6 7">
    <name type="scientific">Longibacter salinarum</name>
    <dbReference type="NCBI Taxonomy" id="1850348"/>
    <lineage>
        <taxon>Bacteria</taxon>
        <taxon>Pseudomonadati</taxon>
        <taxon>Rhodothermota</taxon>
        <taxon>Rhodothermia</taxon>
        <taxon>Rhodothermales</taxon>
        <taxon>Salisaetaceae</taxon>
        <taxon>Longibacter</taxon>
    </lineage>
</organism>
<dbReference type="InterPro" id="IPR006143">
    <property type="entry name" value="RND_pump_MFP"/>
</dbReference>
<comment type="similarity">
    <text evidence="1">Belongs to the membrane fusion protein (MFP) (TC 8.A.1) family.</text>
</comment>
<dbReference type="RefSeq" id="WP_098074935.1">
    <property type="nucleotide sequence ID" value="NZ_PDEQ01000003.1"/>
</dbReference>
<dbReference type="GO" id="GO:0015562">
    <property type="term" value="F:efflux transmembrane transporter activity"/>
    <property type="evidence" value="ECO:0007669"/>
    <property type="project" value="TreeGrafter"/>
</dbReference>
<dbReference type="AlphaFoldDB" id="A0A2A8CYH5"/>
<comment type="caution">
    <text evidence="6">The sequence shown here is derived from an EMBL/GenBank/DDBJ whole genome shotgun (WGS) entry which is preliminary data.</text>
</comment>
<feature type="coiled-coil region" evidence="2">
    <location>
        <begin position="108"/>
        <end position="194"/>
    </location>
</feature>
<dbReference type="InterPro" id="IPR058792">
    <property type="entry name" value="Beta-barrel_RND_2"/>
</dbReference>